<protein>
    <submittedName>
        <fullName evidence="2">Uncharacterized protein</fullName>
    </submittedName>
</protein>
<dbReference type="RefSeq" id="WP_134256307.1">
    <property type="nucleotide sequence ID" value="NZ_SNSG01000013.1"/>
</dbReference>
<gene>
    <name evidence="2" type="ORF">E3D37_16350</name>
</gene>
<proteinExistence type="predicted"/>
<sequence length="217" mass="22484">MFHNAIPSISGCLRAAIIVLAVTMPIRSFAQSSDTQCNVQTAAVMQQSSENAVQNYLAKVRGAFQSVGLNPPSGMACLNRWTNLNFGALLAGNWGALIQSMLTSIINSQLNAITQAACNLSNQAMASVNDSLSNLTKGVTLPGGIGQIQPRVAMDANGNVNASIGYAGLGTSGNIAVNNPNPSTVPAVPSTEQQVSTLGNWFGKLQNAAGCIFGRCK</sequence>
<evidence type="ECO:0000256" key="1">
    <source>
        <dbReference type="SAM" id="SignalP"/>
    </source>
</evidence>
<evidence type="ECO:0000313" key="2">
    <source>
        <dbReference type="EMBL" id="TEU47575.1"/>
    </source>
</evidence>
<comment type="caution">
    <text evidence="2">The sequence shown here is derived from an EMBL/GenBank/DDBJ whole genome shotgun (WGS) entry which is preliminary data.</text>
</comment>
<dbReference type="EMBL" id="SNSQ01000016">
    <property type="protein sequence ID" value="TEU47575.1"/>
    <property type="molecule type" value="Genomic_DNA"/>
</dbReference>
<evidence type="ECO:0000313" key="3">
    <source>
        <dbReference type="Proteomes" id="UP000298234"/>
    </source>
</evidence>
<dbReference type="AlphaFoldDB" id="A0AAX2RR04"/>
<accession>A0AAX2RR04</accession>
<feature type="signal peptide" evidence="1">
    <location>
        <begin position="1"/>
        <end position="30"/>
    </location>
</feature>
<keyword evidence="1" id="KW-0732">Signal</keyword>
<feature type="chain" id="PRO_5043455317" evidence="1">
    <location>
        <begin position="31"/>
        <end position="217"/>
    </location>
</feature>
<dbReference type="Proteomes" id="UP000298234">
    <property type="component" value="Unassembled WGS sequence"/>
</dbReference>
<organism evidence="2 3">
    <name type="scientific">Burkholderia cepacia</name>
    <name type="common">Pseudomonas cepacia</name>
    <dbReference type="NCBI Taxonomy" id="292"/>
    <lineage>
        <taxon>Bacteria</taxon>
        <taxon>Pseudomonadati</taxon>
        <taxon>Pseudomonadota</taxon>
        <taxon>Betaproteobacteria</taxon>
        <taxon>Burkholderiales</taxon>
        <taxon>Burkholderiaceae</taxon>
        <taxon>Burkholderia</taxon>
        <taxon>Burkholderia cepacia complex</taxon>
    </lineage>
</organism>
<reference evidence="2 3" key="1">
    <citation type="submission" date="2019-03" db="EMBL/GenBank/DDBJ databases">
        <title>Burkholderia cepacia outbreak.</title>
        <authorList>
            <person name="Farzana R."/>
            <person name="Walsh T.R."/>
        </authorList>
    </citation>
    <scope>NUCLEOTIDE SEQUENCE [LARGE SCALE GENOMIC DNA]</scope>
    <source>
        <strain evidence="3">d13</strain>
    </source>
</reference>
<name>A0AAX2RR04_BURCE</name>